<organism evidence="1 2">
    <name type="scientific">Naganishia adeliensis</name>
    <dbReference type="NCBI Taxonomy" id="92952"/>
    <lineage>
        <taxon>Eukaryota</taxon>
        <taxon>Fungi</taxon>
        <taxon>Dikarya</taxon>
        <taxon>Basidiomycota</taxon>
        <taxon>Agaricomycotina</taxon>
        <taxon>Tremellomycetes</taxon>
        <taxon>Filobasidiales</taxon>
        <taxon>Filobasidiaceae</taxon>
        <taxon>Naganishia</taxon>
    </lineage>
</organism>
<accession>A0ACC2W4W1</accession>
<evidence type="ECO:0000313" key="2">
    <source>
        <dbReference type="Proteomes" id="UP001230649"/>
    </source>
</evidence>
<sequence length="562" mass="61351">MSAPSRPRPRPRPKAKPSGSSESTPTTATTAPPVETASKTIITINKETLTASSKTVAVPSTLEGVPEQTVIEVPDDDDFDIFARRRNTTRDYRASTDERTDYSDDDGHGRRKRKRNKAAPAWSRSGYGGREGGIDEESETLDGDGIPKGRRNRGARSPAAGKRDRQTTRSVSRARSISLTPPPQIAPIIPIPTYRPMHAVHALLDDDDLGYEWKPTSTGVELGSKEDGANDDLAALIAKTRAKHAADAHTGPAANPTGLRGASSVSAGGADDGAGHFADRGIMLQLTITMRQDPVRAKVISERALKAYEKPRVFTIGSKCSLDPIYEKLAEVLDKEKEDIILTYNGERIWSTNFTPERLKIYTDEKLGKDVAQYRGNPDADLPFTPYSFAEGYEKEVWERTQQWNESERQRKLREAELEIAERHAMAARPPADLDGGEHQEIDDDEIEVTAVHVARPTPDGRPAPAGKNTAVDNDDDDDDDSAPAEDTSTILTLTLRGKEGDVKAKAKPTTKMSGLVAYYRKTKKVEAEMGIELDGEILEGDSTIADADLDDGDMLSVVPAR</sequence>
<comment type="caution">
    <text evidence="1">The sequence shown here is derived from an EMBL/GenBank/DDBJ whole genome shotgun (WGS) entry which is preliminary data.</text>
</comment>
<protein>
    <submittedName>
        <fullName evidence="1">Uncharacterized protein</fullName>
    </submittedName>
</protein>
<evidence type="ECO:0000313" key="1">
    <source>
        <dbReference type="EMBL" id="KAJ9105866.1"/>
    </source>
</evidence>
<keyword evidence="2" id="KW-1185">Reference proteome</keyword>
<gene>
    <name evidence="1" type="ORF">QFC20_004201</name>
</gene>
<dbReference type="Proteomes" id="UP001230649">
    <property type="component" value="Unassembled WGS sequence"/>
</dbReference>
<name>A0ACC2W4W1_9TREE</name>
<proteinExistence type="predicted"/>
<reference evidence="1" key="1">
    <citation type="submission" date="2023-04" db="EMBL/GenBank/DDBJ databases">
        <title>Draft Genome sequencing of Naganishia species isolated from polar environments using Oxford Nanopore Technology.</title>
        <authorList>
            <person name="Leo P."/>
            <person name="Venkateswaran K."/>
        </authorList>
    </citation>
    <scope>NUCLEOTIDE SEQUENCE</scope>
    <source>
        <strain evidence="1">MNA-CCFEE 5262</strain>
    </source>
</reference>
<dbReference type="EMBL" id="JASBWS010000046">
    <property type="protein sequence ID" value="KAJ9105866.1"/>
    <property type="molecule type" value="Genomic_DNA"/>
</dbReference>